<dbReference type="SMART" id="SM00387">
    <property type="entry name" value="HATPase_c"/>
    <property type="match status" value="1"/>
</dbReference>
<dbReference type="InterPro" id="IPR036890">
    <property type="entry name" value="HATPase_C_sf"/>
</dbReference>
<evidence type="ECO:0000256" key="1">
    <source>
        <dbReference type="ARBA" id="ARBA00000085"/>
    </source>
</evidence>
<dbReference type="PRINTS" id="PR01780">
    <property type="entry name" value="LANTIREGPROT"/>
</dbReference>
<evidence type="ECO:0000256" key="4">
    <source>
        <dbReference type="ARBA" id="ARBA00022741"/>
    </source>
</evidence>
<feature type="transmembrane region" description="Helical" evidence="8">
    <location>
        <begin position="55"/>
        <end position="75"/>
    </location>
</feature>
<dbReference type="GO" id="GO:0000156">
    <property type="term" value="F:phosphorelay response regulator activity"/>
    <property type="evidence" value="ECO:0007669"/>
    <property type="project" value="TreeGrafter"/>
</dbReference>
<dbReference type="InterPro" id="IPR008358">
    <property type="entry name" value="Sig_transdc_His_kin/Pase_MprB"/>
</dbReference>
<dbReference type="OrthoDB" id="5288481at2"/>
<evidence type="ECO:0000256" key="6">
    <source>
        <dbReference type="ARBA" id="ARBA00022840"/>
    </source>
</evidence>
<dbReference type="Gene3D" id="3.30.565.10">
    <property type="entry name" value="Histidine kinase-like ATPase, C-terminal domain"/>
    <property type="match status" value="1"/>
</dbReference>
<dbReference type="SMART" id="SM00388">
    <property type="entry name" value="HisKA"/>
    <property type="match status" value="1"/>
</dbReference>
<evidence type="ECO:0000256" key="8">
    <source>
        <dbReference type="SAM" id="Phobius"/>
    </source>
</evidence>
<evidence type="ECO:0000259" key="9">
    <source>
        <dbReference type="PROSITE" id="PS50109"/>
    </source>
</evidence>
<dbReference type="GO" id="GO:0016020">
    <property type="term" value="C:membrane"/>
    <property type="evidence" value="ECO:0007669"/>
    <property type="project" value="InterPro"/>
</dbReference>
<dbReference type="SUPFAM" id="SSF55874">
    <property type="entry name" value="ATPase domain of HSP90 chaperone/DNA topoisomerase II/histidine kinase"/>
    <property type="match status" value="1"/>
</dbReference>
<dbReference type="SUPFAM" id="SSF47384">
    <property type="entry name" value="Homodimeric domain of signal transducing histidine kinase"/>
    <property type="match status" value="1"/>
</dbReference>
<dbReference type="GO" id="GO:0000155">
    <property type="term" value="F:phosphorelay sensor kinase activity"/>
    <property type="evidence" value="ECO:0007669"/>
    <property type="project" value="InterPro"/>
</dbReference>
<dbReference type="PANTHER" id="PTHR42878:SF7">
    <property type="entry name" value="SENSOR HISTIDINE KINASE GLRK"/>
    <property type="match status" value="1"/>
</dbReference>
<dbReference type="GO" id="GO:0030295">
    <property type="term" value="F:protein kinase activator activity"/>
    <property type="evidence" value="ECO:0007669"/>
    <property type="project" value="TreeGrafter"/>
</dbReference>
<evidence type="ECO:0000256" key="5">
    <source>
        <dbReference type="ARBA" id="ARBA00022777"/>
    </source>
</evidence>
<dbReference type="PROSITE" id="PS50109">
    <property type="entry name" value="HIS_KIN"/>
    <property type="match status" value="1"/>
</dbReference>
<dbReference type="PANTHER" id="PTHR42878">
    <property type="entry name" value="TWO-COMPONENT HISTIDINE KINASE"/>
    <property type="match status" value="1"/>
</dbReference>
<gene>
    <name evidence="10" type="ORF">SAMN06296036_1116</name>
</gene>
<dbReference type="InterPro" id="IPR036097">
    <property type="entry name" value="HisK_dim/P_sf"/>
</dbReference>
<evidence type="ECO:0000313" key="10">
    <source>
        <dbReference type="EMBL" id="SMF36139.1"/>
    </source>
</evidence>
<dbReference type="Pfam" id="PF02518">
    <property type="entry name" value="HATPase_c"/>
    <property type="match status" value="1"/>
</dbReference>
<dbReference type="Proteomes" id="UP000192907">
    <property type="component" value="Unassembled WGS sequence"/>
</dbReference>
<keyword evidence="4" id="KW-0547">Nucleotide-binding</keyword>
<accession>A0A1Y6BYG5</accession>
<feature type="transmembrane region" description="Helical" evidence="8">
    <location>
        <begin position="81"/>
        <end position="108"/>
    </location>
</feature>
<keyword evidence="8" id="KW-0812">Transmembrane</keyword>
<dbReference type="GO" id="GO:0005524">
    <property type="term" value="F:ATP binding"/>
    <property type="evidence" value="ECO:0007669"/>
    <property type="project" value="UniProtKB-KW"/>
</dbReference>
<dbReference type="EC" id="2.7.13.3" evidence="2"/>
<dbReference type="CDD" id="cd00082">
    <property type="entry name" value="HisKA"/>
    <property type="match status" value="1"/>
</dbReference>
<dbReference type="InterPro" id="IPR005467">
    <property type="entry name" value="His_kinase_dom"/>
</dbReference>
<keyword evidence="3" id="KW-0808">Transferase</keyword>
<dbReference type="AlphaFoldDB" id="A0A1Y6BYG5"/>
<keyword evidence="7" id="KW-0902">Two-component regulatory system</keyword>
<dbReference type="Gene3D" id="1.10.287.130">
    <property type="match status" value="1"/>
</dbReference>
<dbReference type="Pfam" id="PF00512">
    <property type="entry name" value="HisKA"/>
    <property type="match status" value="1"/>
</dbReference>
<sequence length="415" mass="45563">MPSRTQTSSQGFPPLTKLLEYSPKTLASSPTAIYLAGTILPVFLLGLTKNAMGPWLALALLLAVGVYLVKIPAAWSRQGMLFVSCFAAWSLCLMSDLPAWAVMISYGVAVTCYHTLSQQAISWLGLSLAPLIFGSFVLSQSETPSSPLYSLIILSPPVVLSMTLLRARIAKANQNELGSQISYKNLIRVACHDISNPLTLILGSAQIAESGVFDKKPEKLKELWPKIVRATDSINRVLINLRAFEAIQEPSRLTIEPINIENFLQDLRILYLDMANARQVTMEYIDHVSSDDTFEGDQLILKQACFGCLLHNAIRFSEAGGTVTAETRLENDQLRFQVTNSGSMFSPETLQNLYKFDFVARPATQLGNKEGGFSLSVCRLVIERFGGSLRIDQTPSSPQGTTSVTLIIPQKAKLN</sequence>
<keyword evidence="5 10" id="KW-0418">Kinase</keyword>
<evidence type="ECO:0000256" key="3">
    <source>
        <dbReference type="ARBA" id="ARBA00022679"/>
    </source>
</evidence>
<feature type="domain" description="Histidine kinase" evidence="9">
    <location>
        <begin position="189"/>
        <end position="412"/>
    </location>
</feature>
<dbReference type="STRING" id="1513793.SAMN06296036_1116"/>
<dbReference type="EMBL" id="FWZT01000011">
    <property type="protein sequence ID" value="SMF36139.1"/>
    <property type="molecule type" value="Genomic_DNA"/>
</dbReference>
<evidence type="ECO:0000256" key="2">
    <source>
        <dbReference type="ARBA" id="ARBA00012438"/>
    </source>
</evidence>
<dbReference type="GO" id="GO:0007234">
    <property type="term" value="P:osmosensory signaling via phosphorelay pathway"/>
    <property type="evidence" value="ECO:0007669"/>
    <property type="project" value="TreeGrafter"/>
</dbReference>
<keyword evidence="11" id="KW-1185">Reference proteome</keyword>
<dbReference type="InterPro" id="IPR003661">
    <property type="entry name" value="HisK_dim/P_dom"/>
</dbReference>
<feature type="transmembrane region" description="Helical" evidence="8">
    <location>
        <begin position="147"/>
        <end position="165"/>
    </location>
</feature>
<dbReference type="InterPro" id="IPR003594">
    <property type="entry name" value="HATPase_dom"/>
</dbReference>
<feature type="transmembrane region" description="Helical" evidence="8">
    <location>
        <begin position="120"/>
        <end position="141"/>
    </location>
</feature>
<proteinExistence type="predicted"/>
<evidence type="ECO:0000313" key="11">
    <source>
        <dbReference type="Proteomes" id="UP000192907"/>
    </source>
</evidence>
<keyword evidence="6" id="KW-0067">ATP-binding</keyword>
<keyword evidence="8" id="KW-1133">Transmembrane helix</keyword>
<keyword evidence="8" id="KW-0472">Membrane</keyword>
<protein>
    <recommendedName>
        <fullName evidence="2">histidine kinase</fullName>
        <ecNumber evidence="2">2.7.13.3</ecNumber>
    </recommendedName>
</protein>
<name>A0A1Y6BYG5_9BACT</name>
<dbReference type="RefSeq" id="WP_132320277.1">
    <property type="nucleotide sequence ID" value="NZ_FWZT01000011.1"/>
</dbReference>
<evidence type="ECO:0000256" key="7">
    <source>
        <dbReference type="ARBA" id="ARBA00023012"/>
    </source>
</evidence>
<reference evidence="11" key="1">
    <citation type="submission" date="2017-04" db="EMBL/GenBank/DDBJ databases">
        <authorList>
            <person name="Varghese N."/>
            <person name="Submissions S."/>
        </authorList>
    </citation>
    <scope>NUCLEOTIDE SEQUENCE [LARGE SCALE GENOMIC DNA]</scope>
    <source>
        <strain evidence="11">RKEM611</strain>
    </source>
</reference>
<dbReference type="InterPro" id="IPR050351">
    <property type="entry name" value="BphY/WalK/GraS-like"/>
</dbReference>
<feature type="transmembrane region" description="Helical" evidence="8">
    <location>
        <begin position="31"/>
        <end position="48"/>
    </location>
</feature>
<organism evidence="10 11">
    <name type="scientific">Pseudobacteriovorax antillogorgiicola</name>
    <dbReference type="NCBI Taxonomy" id="1513793"/>
    <lineage>
        <taxon>Bacteria</taxon>
        <taxon>Pseudomonadati</taxon>
        <taxon>Bdellovibrionota</taxon>
        <taxon>Oligoflexia</taxon>
        <taxon>Oligoflexales</taxon>
        <taxon>Pseudobacteriovoracaceae</taxon>
        <taxon>Pseudobacteriovorax</taxon>
    </lineage>
</organism>
<comment type="catalytic activity">
    <reaction evidence="1">
        <text>ATP + protein L-histidine = ADP + protein N-phospho-L-histidine.</text>
        <dbReference type="EC" id="2.7.13.3"/>
    </reaction>
</comment>